<protein>
    <submittedName>
        <fullName evidence="1">Uncharacterized protein</fullName>
    </submittedName>
</protein>
<keyword evidence="2" id="KW-1185">Reference proteome</keyword>
<dbReference type="AlphaFoldDB" id="A0A7J9GQA3"/>
<dbReference type="OrthoDB" id="10325462at2759"/>
<dbReference type="EMBL" id="JABFAD010000006">
    <property type="protein sequence ID" value="MBA0799753.1"/>
    <property type="molecule type" value="Genomic_DNA"/>
</dbReference>
<accession>A0A7J9GQA3</accession>
<dbReference type="Proteomes" id="UP000593560">
    <property type="component" value="Unassembled WGS sequence"/>
</dbReference>
<organism evidence="1 2">
    <name type="scientific">Gossypium harknessii</name>
    <dbReference type="NCBI Taxonomy" id="34285"/>
    <lineage>
        <taxon>Eukaryota</taxon>
        <taxon>Viridiplantae</taxon>
        <taxon>Streptophyta</taxon>
        <taxon>Embryophyta</taxon>
        <taxon>Tracheophyta</taxon>
        <taxon>Spermatophyta</taxon>
        <taxon>Magnoliopsida</taxon>
        <taxon>eudicotyledons</taxon>
        <taxon>Gunneridae</taxon>
        <taxon>Pentapetalae</taxon>
        <taxon>rosids</taxon>
        <taxon>malvids</taxon>
        <taxon>Malvales</taxon>
        <taxon>Malvaceae</taxon>
        <taxon>Malvoideae</taxon>
        <taxon>Gossypium</taxon>
    </lineage>
</organism>
<evidence type="ECO:0000313" key="1">
    <source>
        <dbReference type="EMBL" id="MBA0799753.1"/>
    </source>
</evidence>
<comment type="caution">
    <text evidence="1">The sequence shown here is derived from an EMBL/GenBank/DDBJ whole genome shotgun (WGS) entry which is preliminary data.</text>
</comment>
<sequence>MLPLNFDANWGDGQVGGSIKLGKSDLTLSVGLSNGASNGLIGGIIRSCRIGPLGMDLDEEISTVGVHIPIMHIEGLKRSRIQSKELGECSFLGVEGLSLGWKQHCIVSLRSFSDSQIDVLVDEDADGKCWRCTRFYGALEG</sequence>
<gene>
    <name evidence="1" type="ORF">Gohar_010247</name>
</gene>
<evidence type="ECO:0000313" key="2">
    <source>
        <dbReference type="Proteomes" id="UP000593560"/>
    </source>
</evidence>
<proteinExistence type="predicted"/>
<reference evidence="1 2" key="1">
    <citation type="journal article" date="2019" name="Genome Biol. Evol.">
        <title>Insights into the evolution of the New World diploid cottons (Gossypium, subgenus Houzingenia) based on genome sequencing.</title>
        <authorList>
            <person name="Grover C.E."/>
            <person name="Arick M.A. 2nd"/>
            <person name="Thrash A."/>
            <person name="Conover J.L."/>
            <person name="Sanders W.S."/>
            <person name="Peterson D.G."/>
            <person name="Frelichowski J.E."/>
            <person name="Scheffler J.A."/>
            <person name="Scheffler B.E."/>
            <person name="Wendel J.F."/>
        </authorList>
    </citation>
    <scope>NUCLEOTIDE SEQUENCE [LARGE SCALE GENOMIC DNA]</scope>
    <source>
        <strain evidence="1">0</strain>
        <tissue evidence="1">Leaf</tissue>
    </source>
</reference>
<name>A0A7J9GQA3_9ROSI</name>